<dbReference type="Proteomes" id="UP000298327">
    <property type="component" value="Unassembled WGS sequence"/>
</dbReference>
<feature type="region of interest" description="Disordered" evidence="2">
    <location>
        <begin position="105"/>
        <end position="135"/>
    </location>
</feature>
<dbReference type="InterPro" id="IPR008928">
    <property type="entry name" value="6-hairpin_glycosidase_sf"/>
</dbReference>
<dbReference type="PANTHER" id="PTHR41814">
    <property type="entry name" value="EXPRESSED PROTEIN"/>
    <property type="match status" value="1"/>
</dbReference>
<evidence type="ECO:0000313" key="3">
    <source>
        <dbReference type="EMBL" id="TFY55339.1"/>
    </source>
</evidence>
<evidence type="ECO:0008006" key="5">
    <source>
        <dbReference type="Google" id="ProtNLM"/>
    </source>
</evidence>
<accession>A0A4Y9Y3G1</accession>
<name>A0A4Y9Y3G1_9AGAM</name>
<evidence type="ECO:0000256" key="1">
    <source>
        <dbReference type="ARBA" id="ARBA00022801"/>
    </source>
</evidence>
<comment type="caution">
    <text evidence="3">The sequence shown here is derived from an EMBL/GenBank/DDBJ whole genome shotgun (WGS) entry which is preliminary data.</text>
</comment>
<evidence type="ECO:0000313" key="4">
    <source>
        <dbReference type="Proteomes" id="UP000298327"/>
    </source>
</evidence>
<sequence length="486" mass="52253">MRASLASYTKWSMSSGKHLRHRSDILSDAATTLHGSMRLFLRRQTRPPSLSAASKKQNILPIRPTEIPRPIAHMQRSSPASPRDFRDVRTCAARAGARAQIRTAASDLPQASGPSSQRNCGFASPLPPNPPQASRPAIVNQRTMHLPLLLACLVAGAAAAPTTPSSLASAGLSDSLVSKVRANAQNISTHSWEIGTLAEALTELEWPALSVFSPNSIPPPRKLPAHENANDVLQIAEQVVANKAPGSLPLIDGDGAVGDPASIGSAVLLRNWTRPDLKDTSFSDAAAGQLQYLLEDAPRTPEGAISHRESQQTASLVDCRADFVYMAPPFIAYYGALQGGKAGQALLQEAYDQCRLYRDVLLDPQTGLWHHILLGDGTDASLWGTGNAWAAAGMLRVLETIRGSASAKSMKEQQKNLTSWVDEILTGAWQHQHPNGTLFNYLDDATSFADTSSTALLAASSFRLAKTDRQPAPHPRRHARTVAHSR</sequence>
<dbReference type="Pfam" id="PF07470">
    <property type="entry name" value="Glyco_hydro_88"/>
    <property type="match status" value="1"/>
</dbReference>
<keyword evidence="4" id="KW-1185">Reference proteome</keyword>
<dbReference type="PANTHER" id="PTHR41814:SF1">
    <property type="entry name" value="CELLULASE"/>
    <property type="match status" value="1"/>
</dbReference>
<protein>
    <recommendedName>
        <fullName evidence="5">Six-hairpin glycosidase</fullName>
    </recommendedName>
</protein>
<keyword evidence="1" id="KW-0378">Hydrolase</keyword>
<reference evidence="3 4" key="1">
    <citation type="submission" date="2019-02" db="EMBL/GenBank/DDBJ databases">
        <title>Genome sequencing of the rare red list fungi Dentipellis fragilis.</title>
        <authorList>
            <person name="Buettner E."/>
            <person name="Kellner H."/>
        </authorList>
    </citation>
    <scope>NUCLEOTIDE SEQUENCE [LARGE SCALE GENOMIC DNA]</scope>
    <source>
        <strain evidence="3 4">DSM 105465</strain>
    </source>
</reference>
<dbReference type="AlphaFoldDB" id="A0A4Y9Y3G1"/>
<evidence type="ECO:0000256" key="2">
    <source>
        <dbReference type="SAM" id="MobiDB-lite"/>
    </source>
</evidence>
<dbReference type="STRING" id="205917.A0A4Y9Y3G1"/>
<feature type="region of interest" description="Disordered" evidence="2">
    <location>
        <begin position="467"/>
        <end position="486"/>
    </location>
</feature>
<dbReference type="SUPFAM" id="SSF48208">
    <property type="entry name" value="Six-hairpin glycosidases"/>
    <property type="match status" value="1"/>
</dbReference>
<dbReference type="EMBL" id="SEOQ01000927">
    <property type="protein sequence ID" value="TFY55339.1"/>
    <property type="molecule type" value="Genomic_DNA"/>
</dbReference>
<dbReference type="OrthoDB" id="4138492at2759"/>
<dbReference type="GO" id="GO:0005975">
    <property type="term" value="P:carbohydrate metabolic process"/>
    <property type="evidence" value="ECO:0007669"/>
    <property type="project" value="InterPro"/>
</dbReference>
<dbReference type="Gene3D" id="1.50.10.10">
    <property type="match status" value="1"/>
</dbReference>
<dbReference type="GO" id="GO:0016787">
    <property type="term" value="F:hydrolase activity"/>
    <property type="evidence" value="ECO:0007669"/>
    <property type="project" value="UniProtKB-KW"/>
</dbReference>
<organism evidence="3 4">
    <name type="scientific">Dentipellis fragilis</name>
    <dbReference type="NCBI Taxonomy" id="205917"/>
    <lineage>
        <taxon>Eukaryota</taxon>
        <taxon>Fungi</taxon>
        <taxon>Dikarya</taxon>
        <taxon>Basidiomycota</taxon>
        <taxon>Agaricomycotina</taxon>
        <taxon>Agaricomycetes</taxon>
        <taxon>Russulales</taxon>
        <taxon>Hericiaceae</taxon>
        <taxon>Dentipellis</taxon>
    </lineage>
</organism>
<feature type="compositionally biased region" description="Basic residues" evidence="2">
    <location>
        <begin position="474"/>
        <end position="486"/>
    </location>
</feature>
<gene>
    <name evidence="3" type="ORF">EVG20_g9357</name>
</gene>
<dbReference type="InterPro" id="IPR010905">
    <property type="entry name" value="Glyco_hydro_88"/>
</dbReference>
<proteinExistence type="predicted"/>
<dbReference type="InterPro" id="IPR012341">
    <property type="entry name" value="6hp_glycosidase-like_sf"/>
</dbReference>